<gene>
    <name evidence="2" type="ORF">DUNSADRAFT_4175</name>
</gene>
<name>A0ABQ7FUY6_DUNSA</name>
<keyword evidence="3" id="KW-1185">Reference proteome</keyword>
<feature type="chain" id="PRO_5045083357" description="Secreted protein" evidence="1">
    <location>
        <begin position="25"/>
        <end position="100"/>
    </location>
</feature>
<evidence type="ECO:0000313" key="2">
    <source>
        <dbReference type="EMBL" id="KAF5826205.1"/>
    </source>
</evidence>
<reference evidence="2" key="1">
    <citation type="submission" date="2017-08" db="EMBL/GenBank/DDBJ databases">
        <authorList>
            <person name="Polle J.E."/>
            <person name="Barry K."/>
            <person name="Cushman J."/>
            <person name="Schmutz J."/>
            <person name="Tran D."/>
            <person name="Hathwaick L.T."/>
            <person name="Yim W.C."/>
            <person name="Jenkins J."/>
            <person name="Mckie-Krisberg Z.M."/>
            <person name="Prochnik S."/>
            <person name="Lindquist E."/>
            <person name="Dockter R.B."/>
            <person name="Adam C."/>
            <person name="Molina H."/>
            <person name="Bunkerborg J."/>
            <person name="Jin E."/>
            <person name="Buchheim M."/>
            <person name="Magnuson J."/>
        </authorList>
    </citation>
    <scope>NUCLEOTIDE SEQUENCE</scope>
    <source>
        <strain evidence="2">CCAP 19/18</strain>
    </source>
</reference>
<comment type="caution">
    <text evidence="2">The sequence shown here is derived from an EMBL/GenBank/DDBJ whole genome shotgun (WGS) entry which is preliminary data.</text>
</comment>
<dbReference type="EMBL" id="MU071187">
    <property type="protein sequence ID" value="KAF5826205.1"/>
    <property type="molecule type" value="Genomic_DNA"/>
</dbReference>
<keyword evidence="1" id="KW-0732">Signal</keyword>
<evidence type="ECO:0000256" key="1">
    <source>
        <dbReference type="SAM" id="SignalP"/>
    </source>
</evidence>
<protein>
    <recommendedName>
        <fullName evidence="4">Secreted protein</fullName>
    </recommendedName>
</protein>
<evidence type="ECO:0008006" key="4">
    <source>
        <dbReference type="Google" id="ProtNLM"/>
    </source>
</evidence>
<dbReference type="Proteomes" id="UP000815325">
    <property type="component" value="Unassembled WGS sequence"/>
</dbReference>
<sequence>MCVCVCMWWWWRGFYVWMVDWVSGWVFSRQEQQGNEADNVFASLFFQVASSAACGERAHLQALLQLRVIIVGNLLVLGHLRMKGMASRSLGHLPQDLGTH</sequence>
<feature type="signal peptide" evidence="1">
    <location>
        <begin position="1"/>
        <end position="24"/>
    </location>
</feature>
<proteinExistence type="predicted"/>
<evidence type="ECO:0000313" key="3">
    <source>
        <dbReference type="Proteomes" id="UP000815325"/>
    </source>
</evidence>
<accession>A0ABQ7FUY6</accession>
<organism evidence="2 3">
    <name type="scientific">Dunaliella salina</name>
    <name type="common">Green alga</name>
    <name type="synonym">Protococcus salinus</name>
    <dbReference type="NCBI Taxonomy" id="3046"/>
    <lineage>
        <taxon>Eukaryota</taxon>
        <taxon>Viridiplantae</taxon>
        <taxon>Chlorophyta</taxon>
        <taxon>core chlorophytes</taxon>
        <taxon>Chlorophyceae</taxon>
        <taxon>CS clade</taxon>
        <taxon>Chlamydomonadales</taxon>
        <taxon>Dunaliellaceae</taxon>
        <taxon>Dunaliella</taxon>
    </lineage>
</organism>